<sequence>MPKGGWTKTVSFFCDKFQTKISETIHKKDANPVLRTLNGSPAGVREFNREDGIKRLKTLDDIFKIASLKDTALRGRVNDQFINTWKFLSKSKITEVDPPEKFAR</sequence>
<organism evidence="1 2">
    <name type="scientific">Nosema granulosis</name>
    <dbReference type="NCBI Taxonomy" id="83296"/>
    <lineage>
        <taxon>Eukaryota</taxon>
        <taxon>Fungi</taxon>
        <taxon>Fungi incertae sedis</taxon>
        <taxon>Microsporidia</taxon>
        <taxon>Nosematidae</taxon>
        <taxon>Nosema</taxon>
    </lineage>
</organism>
<dbReference type="EMBL" id="SBJO01000365">
    <property type="protein sequence ID" value="KAF9761308.1"/>
    <property type="molecule type" value="Genomic_DNA"/>
</dbReference>
<protein>
    <submittedName>
        <fullName evidence="1">Uncharacterized protein</fullName>
    </submittedName>
</protein>
<evidence type="ECO:0000313" key="1">
    <source>
        <dbReference type="EMBL" id="KAF9761308.1"/>
    </source>
</evidence>
<comment type="caution">
    <text evidence="1">The sequence shown here is derived from an EMBL/GenBank/DDBJ whole genome shotgun (WGS) entry which is preliminary data.</text>
</comment>
<proteinExistence type="predicted"/>
<evidence type="ECO:0000313" key="2">
    <source>
        <dbReference type="Proteomes" id="UP000740883"/>
    </source>
</evidence>
<dbReference type="OrthoDB" id="547746at2759"/>
<dbReference type="Proteomes" id="UP000740883">
    <property type="component" value="Unassembled WGS sequence"/>
</dbReference>
<accession>A0A9P6GW31</accession>
<reference evidence="1 2" key="1">
    <citation type="journal article" date="2020" name="Genome Biol. Evol.">
        <title>Comparative genomics of strictly vertically transmitted, feminizing microsporidia endosymbionts of amphipod crustaceans.</title>
        <authorList>
            <person name="Cormier A."/>
            <person name="Chebbi M.A."/>
            <person name="Giraud I."/>
            <person name="Wattier R."/>
            <person name="Teixeira M."/>
            <person name="Gilbert C."/>
            <person name="Rigaud T."/>
            <person name="Cordaux R."/>
        </authorList>
    </citation>
    <scope>NUCLEOTIDE SEQUENCE [LARGE SCALE GENOMIC DNA]</scope>
    <source>
        <strain evidence="1 2">Ou3-Ou53</strain>
    </source>
</reference>
<keyword evidence="2" id="KW-1185">Reference proteome</keyword>
<dbReference type="AlphaFoldDB" id="A0A9P6GW31"/>
<gene>
    <name evidence="1" type="ORF">NGRA_2732</name>
</gene>
<name>A0A9P6GW31_9MICR</name>